<feature type="domain" description="Solute-binding protein family 3/N-terminal" evidence="3">
    <location>
        <begin position="23"/>
        <end position="246"/>
    </location>
</feature>
<dbReference type="Proteomes" id="UP000646365">
    <property type="component" value="Unassembled WGS sequence"/>
</dbReference>
<name>A0A8J2YYP7_9PROT</name>
<sequence>MKVFLVGCSFLFLAALPGAADAQSLIAIDAADPPFMYEADGRPAGLYPALIAEAYRRINIAVTITTMPWKRALDDADEGRSGIGGLYKTTSRLEKYDYSDKLFDEILQIYVRKGHGFPFATIDDLAGRTIGVIRGWSYGDAFDDARRQGLFAAEDASGDAQNFAVLEVGHIDCILAIREAGLAVIRRRHLEERVEALTPPLSNIPTFIAFNKSAGKRDELSRFDAALAAMRLDGSFDRIARRALDP</sequence>
<accession>A0A8J2YYP7</accession>
<dbReference type="Gene3D" id="3.40.190.10">
    <property type="entry name" value="Periplasmic binding protein-like II"/>
    <property type="match status" value="2"/>
</dbReference>
<dbReference type="Pfam" id="PF00497">
    <property type="entry name" value="SBP_bac_3"/>
    <property type="match status" value="1"/>
</dbReference>
<dbReference type="InterPro" id="IPR001638">
    <property type="entry name" value="Solute-binding_3/MltF_N"/>
</dbReference>
<feature type="chain" id="PRO_5035288512" description="Solute-binding protein family 3/N-terminal domain-containing protein" evidence="2">
    <location>
        <begin position="23"/>
        <end position="246"/>
    </location>
</feature>
<reference evidence="4" key="2">
    <citation type="submission" date="2020-09" db="EMBL/GenBank/DDBJ databases">
        <authorList>
            <person name="Sun Q."/>
            <person name="Zhou Y."/>
        </authorList>
    </citation>
    <scope>NUCLEOTIDE SEQUENCE</scope>
    <source>
        <strain evidence="4">CGMCC 1.15725</strain>
    </source>
</reference>
<evidence type="ECO:0000313" key="5">
    <source>
        <dbReference type="Proteomes" id="UP000646365"/>
    </source>
</evidence>
<organism evidence="4 5">
    <name type="scientific">Aliidongia dinghuensis</name>
    <dbReference type="NCBI Taxonomy" id="1867774"/>
    <lineage>
        <taxon>Bacteria</taxon>
        <taxon>Pseudomonadati</taxon>
        <taxon>Pseudomonadota</taxon>
        <taxon>Alphaproteobacteria</taxon>
        <taxon>Rhodospirillales</taxon>
        <taxon>Dongiaceae</taxon>
        <taxon>Aliidongia</taxon>
    </lineage>
</organism>
<dbReference type="SUPFAM" id="SSF53850">
    <property type="entry name" value="Periplasmic binding protein-like II"/>
    <property type="match status" value="1"/>
</dbReference>
<reference evidence="4" key="1">
    <citation type="journal article" date="2014" name="Int. J. Syst. Evol. Microbiol.">
        <title>Complete genome sequence of Corynebacterium casei LMG S-19264T (=DSM 44701T), isolated from a smear-ripened cheese.</title>
        <authorList>
            <consortium name="US DOE Joint Genome Institute (JGI-PGF)"/>
            <person name="Walter F."/>
            <person name="Albersmeier A."/>
            <person name="Kalinowski J."/>
            <person name="Ruckert C."/>
        </authorList>
    </citation>
    <scope>NUCLEOTIDE SEQUENCE</scope>
    <source>
        <strain evidence="4">CGMCC 1.15725</strain>
    </source>
</reference>
<evidence type="ECO:0000259" key="3">
    <source>
        <dbReference type="SMART" id="SM00062"/>
    </source>
</evidence>
<keyword evidence="1 2" id="KW-0732">Signal</keyword>
<evidence type="ECO:0000256" key="1">
    <source>
        <dbReference type="ARBA" id="ARBA00022729"/>
    </source>
</evidence>
<dbReference type="EMBL" id="BMJQ01000013">
    <property type="protein sequence ID" value="GGF34317.1"/>
    <property type="molecule type" value="Genomic_DNA"/>
</dbReference>
<evidence type="ECO:0000256" key="2">
    <source>
        <dbReference type="SAM" id="SignalP"/>
    </source>
</evidence>
<evidence type="ECO:0000313" key="4">
    <source>
        <dbReference type="EMBL" id="GGF34317.1"/>
    </source>
</evidence>
<dbReference type="PANTHER" id="PTHR35936:SF25">
    <property type="entry name" value="ABC TRANSPORTER SUBSTRATE-BINDING PROTEIN"/>
    <property type="match status" value="1"/>
</dbReference>
<dbReference type="RefSeq" id="WP_189050133.1">
    <property type="nucleotide sequence ID" value="NZ_BMJQ01000013.1"/>
</dbReference>
<dbReference type="AlphaFoldDB" id="A0A8J2YYP7"/>
<keyword evidence="5" id="KW-1185">Reference proteome</keyword>
<dbReference type="SMART" id="SM00062">
    <property type="entry name" value="PBPb"/>
    <property type="match status" value="1"/>
</dbReference>
<feature type="signal peptide" evidence="2">
    <location>
        <begin position="1"/>
        <end position="22"/>
    </location>
</feature>
<dbReference type="PANTHER" id="PTHR35936">
    <property type="entry name" value="MEMBRANE-BOUND LYTIC MUREIN TRANSGLYCOSYLASE F"/>
    <property type="match status" value="1"/>
</dbReference>
<proteinExistence type="predicted"/>
<comment type="caution">
    <text evidence="4">The sequence shown here is derived from an EMBL/GenBank/DDBJ whole genome shotgun (WGS) entry which is preliminary data.</text>
</comment>
<gene>
    <name evidence="4" type="ORF">GCM10011611_45660</name>
</gene>
<protein>
    <recommendedName>
        <fullName evidence="3">Solute-binding protein family 3/N-terminal domain-containing protein</fullName>
    </recommendedName>
</protein>